<keyword evidence="3" id="KW-1185">Reference proteome</keyword>
<feature type="region of interest" description="Disordered" evidence="1">
    <location>
        <begin position="160"/>
        <end position="179"/>
    </location>
</feature>
<dbReference type="AlphaFoldDB" id="A0A6A5QHY6"/>
<evidence type="ECO:0000313" key="2">
    <source>
        <dbReference type="EMBL" id="KAF1914306.1"/>
    </source>
</evidence>
<organism evidence="2 3">
    <name type="scientific">Ampelomyces quisqualis</name>
    <name type="common">Powdery mildew agent</name>
    <dbReference type="NCBI Taxonomy" id="50730"/>
    <lineage>
        <taxon>Eukaryota</taxon>
        <taxon>Fungi</taxon>
        <taxon>Dikarya</taxon>
        <taxon>Ascomycota</taxon>
        <taxon>Pezizomycotina</taxon>
        <taxon>Dothideomycetes</taxon>
        <taxon>Pleosporomycetidae</taxon>
        <taxon>Pleosporales</taxon>
        <taxon>Pleosporineae</taxon>
        <taxon>Phaeosphaeriaceae</taxon>
        <taxon>Ampelomyces</taxon>
    </lineage>
</organism>
<dbReference type="Proteomes" id="UP000800096">
    <property type="component" value="Unassembled WGS sequence"/>
</dbReference>
<accession>A0A6A5QHY6</accession>
<gene>
    <name evidence="2" type="ORF">BDU57DRAFT_530821</name>
</gene>
<protein>
    <submittedName>
        <fullName evidence="2">Uncharacterized protein</fullName>
    </submittedName>
</protein>
<proteinExistence type="predicted"/>
<feature type="region of interest" description="Disordered" evidence="1">
    <location>
        <begin position="250"/>
        <end position="271"/>
    </location>
</feature>
<name>A0A6A5QHY6_AMPQU</name>
<reference evidence="2" key="1">
    <citation type="journal article" date="2020" name="Stud. Mycol.">
        <title>101 Dothideomycetes genomes: a test case for predicting lifestyles and emergence of pathogens.</title>
        <authorList>
            <person name="Haridas S."/>
            <person name="Albert R."/>
            <person name="Binder M."/>
            <person name="Bloem J."/>
            <person name="Labutti K."/>
            <person name="Salamov A."/>
            <person name="Andreopoulos B."/>
            <person name="Baker S."/>
            <person name="Barry K."/>
            <person name="Bills G."/>
            <person name="Bluhm B."/>
            <person name="Cannon C."/>
            <person name="Castanera R."/>
            <person name="Culley D."/>
            <person name="Daum C."/>
            <person name="Ezra D."/>
            <person name="Gonzalez J."/>
            <person name="Henrissat B."/>
            <person name="Kuo A."/>
            <person name="Liang C."/>
            <person name="Lipzen A."/>
            <person name="Lutzoni F."/>
            <person name="Magnuson J."/>
            <person name="Mondo S."/>
            <person name="Nolan M."/>
            <person name="Ohm R."/>
            <person name="Pangilinan J."/>
            <person name="Park H.-J."/>
            <person name="Ramirez L."/>
            <person name="Alfaro M."/>
            <person name="Sun H."/>
            <person name="Tritt A."/>
            <person name="Yoshinaga Y."/>
            <person name="Zwiers L.-H."/>
            <person name="Turgeon B."/>
            <person name="Goodwin S."/>
            <person name="Spatafora J."/>
            <person name="Crous P."/>
            <person name="Grigoriev I."/>
        </authorList>
    </citation>
    <scope>NUCLEOTIDE SEQUENCE</scope>
    <source>
        <strain evidence="2">HMLAC05119</strain>
    </source>
</reference>
<dbReference type="EMBL" id="ML979137">
    <property type="protein sequence ID" value="KAF1914306.1"/>
    <property type="molecule type" value="Genomic_DNA"/>
</dbReference>
<sequence length="271" mass="30359">MERWATMNATCRSWLENWQSIFVPPQRTRLKPFRRSVCPSLWWDGSITRWKRKDEVTRRLRAIVIGWLSSAATSPQLHLGQRLESLITPNRPVPVLVGDLQLPGSSIGGRRNIALDWILDPLVGPLVEPARQSALLCELRTDLNKTGNWSLRFSLLEADDPPNPVKPRCPEKRPGSTAALQPAQKAGILRSRRQSAGFSRRAHGRWRAAISSASVHLHCCSSPTRGAVRGAPTRMRRKHRACLLERGPSACVSGSANRRKKVSKPKRDSRA</sequence>
<evidence type="ECO:0000313" key="3">
    <source>
        <dbReference type="Proteomes" id="UP000800096"/>
    </source>
</evidence>
<evidence type="ECO:0000256" key="1">
    <source>
        <dbReference type="SAM" id="MobiDB-lite"/>
    </source>
</evidence>